<dbReference type="InterPro" id="IPR050471">
    <property type="entry name" value="AB_hydrolase"/>
</dbReference>
<dbReference type="PROSITE" id="PS51318">
    <property type="entry name" value="TAT"/>
    <property type="match status" value="1"/>
</dbReference>
<keyword evidence="5" id="KW-1185">Reference proteome</keyword>
<protein>
    <submittedName>
        <fullName evidence="4">Non-heme chloroperoxidase</fullName>
    </submittedName>
</protein>
<feature type="domain" description="AB hydrolase-1" evidence="3">
    <location>
        <begin position="78"/>
        <end position="312"/>
    </location>
</feature>
<gene>
    <name evidence="4" type="ORF">SAMN06296416_102168</name>
</gene>
<proteinExistence type="inferred from homology"/>
<dbReference type="InterPro" id="IPR000639">
    <property type="entry name" value="Epox_hydrolase-like"/>
</dbReference>
<dbReference type="PRINTS" id="PR00412">
    <property type="entry name" value="EPOXHYDRLASE"/>
</dbReference>
<reference evidence="4 5" key="1">
    <citation type="submission" date="2017-09" db="EMBL/GenBank/DDBJ databases">
        <authorList>
            <person name="Ehlers B."/>
            <person name="Leendertz F.H."/>
        </authorList>
    </citation>
    <scope>NUCLEOTIDE SEQUENCE [LARGE SCALE GENOMIC DNA]</scope>
    <source>
        <strain evidence="4 5">CGMCC 1.10978</strain>
    </source>
</reference>
<sequence length="330" mass="35731">MKTSKVPSEMDATRRNLMIGAASLAASAAIPLHALAAATRVPANNPSPIRTQENTTVATFTTKDGTQLYYKDWGTGPIVTFSHGWPLSADAWEAQMFFLASNGYRCIAHDRRGHGRSSQPWDGNDMDTYADDMAELFAHLGVKDATLIGHSTGGGEVARYIGRHGTQRVKKAVLMGAVPPIMLKTEANPGGLPMEVFDGFRAAYLADRSQFFLDVASGPFFGFNRPGAKVSQGLIQSWWMQGMLSGHKNAYDCIKAFSETDFTEDLKKFDVPTLIIHGDDDQIVPIGASAMLSAKLVKNATLKIYPGGTHSLGDTSKEQLNAELLAFLKS</sequence>
<keyword evidence="4" id="KW-0560">Oxidoreductase</keyword>
<dbReference type="AlphaFoldDB" id="A0A286D2R5"/>
<dbReference type="GO" id="GO:0004601">
    <property type="term" value="F:peroxidase activity"/>
    <property type="evidence" value="ECO:0007669"/>
    <property type="project" value="UniProtKB-KW"/>
</dbReference>
<feature type="signal peptide" evidence="2">
    <location>
        <begin position="1"/>
        <end position="36"/>
    </location>
</feature>
<dbReference type="InterPro" id="IPR006311">
    <property type="entry name" value="TAT_signal"/>
</dbReference>
<feature type="chain" id="PRO_5012041152" evidence="2">
    <location>
        <begin position="37"/>
        <end position="330"/>
    </location>
</feature>
<dbReference type="PANTHER" id="PTHR43433:SF3">
    <property type="entry name" value="NON-HEME CHLOROPEROXIDASE"/>
    <property type="match status" value="1"/>
</dbReference>
<evidence type="ECO:0000259" key="3">
    <source>
        <dbReference type="Pfam" id="PF00561"/>
    </source>
</evidence>
<dbReference type="Gene3D" id="3.40.50.1820">
    <property type="entry name" value="alpha/beta hydrolase"/>
    <property type="match status" value="1"/>
</dbReference>
<accession>A0A286D2R5</accession>
<keyword evidence="4" id="KW-0575">Peroxidase</keyword>
<evidence type="ECO:0000313" key="5">
    <source>
        <dbReference type="Proteomes" id="UP000219374"/>
    </source>
</evidence>
<dbReference type="FunFam" id="3.40.50.1820:FF:000205">
    <property type="entry name" value="Non-haem bromoperoxidase BPO-A2"/>
    <property type="match status" value="1"/>
</dbReference>
<keyword evidence="2" id="KW-0732">Signal</keyword>
<dbReference type="InterPro" id="IPR000073">
    <property type="entry name" value="AB_hydrolase_1"/>
</dbReference>
<evidence type="ECO:0000256" key="1">
    <source>
        <dbReference type="ARBA" id="ARBA00038128"/>
    </source>
</evidence>
<dbReference type="Pfam" id="PF00561">
    <property type="entry name" value="Abhydrolase_1"/>
    <property type="match status" value="1"/>
</dbReference>
<name>A0A286D2R5_9GAMM</name>
<dbReference type="InterPro" id="IPR029058">
    <property type="entry name" value="AB_hydrolase_fold"/>
</dbReference>
<dbReference type="Proteomes" id="UP000219374">
    <property type="component" value="Unassembled WGS sequence"/>
</dbReference>
<dbReference type="RefSeq" id="WP_425479661.1">
    <property type="nucleotide sequence ID" value="NZ_OCND01000002.1"/>
</dbReference>
<evidence type="ECO:0000313" key="4">
    <source>
        <dbReference type="EMBL" id="SOD52961.1"/>
    </source>
</evidence>
<dbReference type="SUPFAM" id="SSF53474">
    <property type="entry name" value="alpha/beta-Hydrolases"/>
    <property type="match status" value="1"/>
</dbReference>
<organism evidence="4 5">
    <name type="scientific">Pseudoxanthomonas wuyuanensis</name>
    <dbReference type="NCBI Taxonomy" id="1073196"/>
    <lineage>
        <taxon>Bacteria</taxon>
        <taxon>Pseudomonadati</taxon>
        <taxon>Pseudomonadota</taxon>
        <taxon>Gammaproteobacteria</taxon>
        <taxon>Lysobacterales</taxon>
        <taxon>Lysobacteraceae</taxon>
        <taxon>Pseudoxanthomonas</taxon>
    </lineage>
</organism>
<comment type="similarity">
    <text evidence="1">Belongs to the AB hydrolase superfamily. Bacterial non-heme haloperoxidase / perhydrolase family.</text>
</comment>
<evidence type="ECO:0000256" key="2">
    <source>
        <dbReference type="SAM" id="SignalP"/>
    </source>
</evidence>
<dbReference type="PRINTS" id="PR00111">
    <property type="entry name" value="ABHYDROLASE"/>
</dbReference>
<dbReference type="EMBL" id="OCND01000002">
    <property type="protein sequence ID" value="SOD52961.1"/>
    <property type="molecule type" value="Genomic_DNA"/>
</dbReference>
<dbReference type="PANTHER" id="PTHR43433">
    <property type="entry name" value="HYDROLASE, ALPHA/BETA FOLD FAMILY PROTEIN"/>
    <property type="match status" value="1"/>
</dbReference>